<keyword evidence="7" id="KW-0808">Transferase</keyword>
<evidence type="ECO:0000256" key="17">
    <source>
        <dbReference type="ARBA" id="ARBA00042669"/>
    </source>
</evidence>
<evidence type="ECO:0000256" key="10">
    <source>
        <dbReference type="ARBA" id="ARBA00023128"/>
    </source>
</evidence>
<dbReference type="Gene3D" id="3.90.1150.10">
    <property type="entry name" value="Aspartate Aminotransferase, domain 1"/>
    <property type="match status" value="1"/>
</dbReference>
<evidence type="ECO:0000256" key="30">
    <source>
        <dbReference type="ARBA" id="ARBA00044258"/>
    </source>
</evidence>
<dbReference type="InterPro" id="IPR015422">
    <property type="entry name" value="PyrdxlP-dep_Trfase_small"/>
</dbReference>
<dbReference type="EC" id="2.6.1.40" evidence="12"/>
<evidence type="ECO:0000256" key="35">
    <source>
        <dbReference type="ARBA" id="ARBA00048760"/>
    </source>
</evidence>
<dbReference type="PIRSF" id="PIRSF000521">
    <property type="entry name" value="Transaminase_4ab_Lys_Orn"/>
    <property type="match status" value="1"/>
</dbReference>
<comment type="catalytic activity">
    <reaction evidence="34">
        <text>N(omega),N(omega)-dimethyl-L-arginine + 2-oxobutanoate = 5-(3,3-dimethylguanidino)-2-oxopentanoate + (2S)-2-aminobutanoate</text>
        <dbReference type="Rhea" id="RHEA:77351"/>
        <dbReference type="ChEBI" id="CHEBI:16763"/>
        <dbReference type="ChEBI" id="CHEBI:58326"/>
        <dbReference type="ChEBI" id="CHEBI:74359"/>
        <dbReference type="ChEBI" id="CHEBI:197301"/>
    </reaction>
</comment>
<dbReference type="InParanoid" id="A7SMZ4"/>
<proteinExistence type="inferred from homology"/>
<comment type="catalytic activity">
    <reaction evidence="18">
        <text>N(omega),N(omega)-dimethyl-L-arginine + pyruvate = 5-(3,3-dimethylguanidino)-2-oxopentanoate + L-alanine</text>
        <dbReference type="Rhea" id="RHEA:77303"/>
        <dbReference type="ChEBI" id="CHEBI:15361"/>
        <dbReference type="ChEBI" id="CHEBI:57972"/>
        <dbReference type="ChEBI" id="CHEBI:58326"/>
        <dbReference type="ChEBI" id="CHEBI:197301"/>
    </reaction>
</comment>
<evidence type="ECO:0000256" key="15">
    <source>
        <dbReference type="ARBA" id="ARBA00041845"/>
    </source>
</evidence>
<comment type="catalytic activity">
    <reaction evidence="32">
        <text>L-ornithine + glyoxylate = 5-amino-2-oxopentanoate + glycine</text>
        <dbReference type="Rhea" id="RHEA:77331"/>
        <dbReference type="ChEBI" id="CHEBI:36655"/>
        <dbReference type="ChEBI" id="CHEBI:46911"/>
        <dbReference type="ChEBI" id="CHEBI:57305"/>
        <dbReference type="ChEBI" id="CHEBI:58802"/>
    </reaction>
</comment>
<dbReference type="PANTHER" id="PTHR45688:SF3">
    <property type="entry name" value="ALANINE--GLYOXYLATE AMINOTRANSFERASE 2, MITOCHONDRIAL"/>
    <property type="match status" value="1"/>
</dbReference>
<dbReference type="PROSITE" id="PS00600">
    <property type="entry name" value="AA_TRANSFER_CLASS_3"/>
    <property type="match status" value="1"/>
</dbReference>
<dbReference type="GO" id="GO:0009436">
    <property type="term" value="P:glyoxylate catabolic process"/>
    <property type="evidence" value="ECO:0000318"/>
    <property type="project" value="GO_Central"/>
</dbReference>
<sequence length="467" mass="51808">MPPCDYKPEPYKGMSFDKAKQIRQTYLNPALLAYYKDPIFIWAGHMQWLWDINNKRYLDMFAGIVTVGVGHCHPHVNKALKAQVDRLWHTTNIYYHPQIHEYAELMASKLPGNLKVCYFVNSGSEANDMALMMARAHTGNFDIVNLRNSYHGSGQGVVGITSQSTWKLNVPTNIGFYSTMNPDVYRGPWGGANCRDSISQTDRACNCGPDECKASDLYAEQLEDLLIHSAGKKVAGFIAEPIQGVGGTVQLPKGFLKKAYELIRKRGGLCISDEVQCGFGRLGSHYWGFESHGVMPDIVTMAKGIGNGFPMGAVITTPGENRKKFANALHFNTYGGNPMASAVGKAVIETIDNEGLQENCSTVGTRFLRGLRKLQDEFPDFVGDVRGKGLMTGMELVTDRVKRTPMPADQFVPIWEDCKEMGLLLGKGGLHGNVFRIKPPMCITQEDADFAISVMRAAFQHHVDKRK</sequence>
<dbReference type="EC" id="2.6.1.44" evidence="5"/>
<comment type="catalytic activity">
    <reaction evidence="25">
        <text>N(omega),N('omega)-dimethyl-L-arginine + pyruvate = 5-(3,3'-dimethylguanidino)-2-oxopentanoate + L-alanine</text>
        <dbReference type="Rhea" id="RHEA:77307"/>
        <dbReference type="ChEBI" id="CHEBI:15361"/>
        <dbReference type="ChEBI" id="CHEBI:57972"/>
        <dbReference type="ChEBI" id="CHEBI:197308"/>
        <dbReference type="ChEBI" id="CHEBI:197310"/>
    </reaction>
</comment>
<evidence type="ECO:0000256" key="21">
    <source>
        <dbReference type="ARBA" id="ARBA00043749"/>
    </source>
</evidence>
<dbReference type="OMA" id="MVPGFKY"/>
<evidence type="ECO:0000256" key="24">
    <source>
        <dbReference type="ARBA" id="ARBA00043777"/>
    </source>
</evidence>
<evidence type="ECO:0000256" key="2">
    <source>
        <dbReference type="ARBA" id="ARBA00004173"/>
    </source>
</evidence>
<dbReference type="GO" id="GO:0030170">
    <property type="term" value="F:pyridoxal phosphate binding"/>
    <property type="evidence" value="ECO:0007669"/>
    <property type="project" value="InterPro"/>
</dbReference>
<evidence type="ECO:0000256" key="1">
    <source>
        <dbReference type="ARBA" id="ARBA00001933"/>
    </source>
</evidence>
<dbReference type="GO" id="GO:0019481">
    <property type="term" value="P:L-alanine catabolic process, by transamination"/>
    <property type="evidence" value="ECO:0000318"/>
    <property type="project" value="GO_Central"/>
</dbReference>
<evidence type="ECO:0000256" key="7">
    <source>
        <dbReference type="ARBA" id="ARBA00022679"/>
    </source>
</evidence>
<comment type="catalytic activity">
    <reaction evidence="26">
        <text>3-oxopropanoate + L-alanine = beta-alanine + pyruvate</text>
        <dbReference type="Rhea" id="RHEA:14077"/>
        <dbReference type="ChEBI" id="CHEBI:15361"/>
        <dbReference type="ChEBI" id="CHEBI:33190"/>
        <dbReference type="ChEBI" id="CHEBI:57966"/>
        <dbReference type="ChEBI" id="CHEBI:57972"/>
        <dbReference type="EC" id="2.6.1.18"/>
    </reaction>
    <physiologicalReaction direction="right-to-left" evidence="26">
        <dbReference type="Rhea" id="RHEA:14079"/>
    </physiologicalReaction>
</comment>
<keyword evidence="6" id="KW-0032">Aminotransferase</keyword>
<evidence type="ECO:0000256" key="34">
    <source>
        <dbReference type="ARBA" id="ARBA00048560"/>
    </source>
</evidence>
<gene>
    <name evidence="40" type="ORF">NEMVEDRAFT_v1g214753</name>
</gene>
<evidence type="ECO:0000256" key="31">
    <source>
        <dbReference type="ARBA" id="ARBA00047892"/>
    </source>
</evidence>
<evidence type="ECO:0000256" key="23">
    <source>
        <dbReference type="ARBA" id="ARBA00043758"/>
    </source>
</evidence>
<dbReference type="STRING" id="45351.A7SMZ4"/>
<evidence type="ECO:0000256" key="3">
    <source>
        <dbReference type="ARBA" id="ARBA00008954"/>
    </source>
</evidence>
<comment type="catalytic activity">
    <reaction evidence="36">
        <text>oxaloacetate + L-alanine = L-aspartate + pyruvate</text>
        <dbReference type="Rhea" id="RHEA:77347"/>
        <dbReference type="ChEBI" id="CHEBI:15361"/>
        <dbReference type="ChEBI" id="CHEBI:16452"/>
        <dbReference type="ChEBI" id="CHEBI:29991"/>
        <dbReference type="ChEBI" id="CHEBI:57972"/>
    </reaction>
</comment>
<dbReference type="Pfam" id="PF00202">
    <property type="entry name" value="Aminotran_3"/>
    <property type="match status" value="1"/>
</dbReference>
<comment type="catalytic activity">
    <reaction evidence="19">
        <text>(2S)-2-aminobutanoate + glyoxylate = 2-oxobutanoate + glycine</text>
        <dbReference type="Rhea" id="RHEA:77339"/>
        <dbReference type="ChEBI" id="CHEBI:16763"/>
        <dbReference type="ChEBI" id="CHEBI:36655"/>
        <dbReference type="ChEBI" id="CHEBI:57305"/>
        <dbReference type="ChEBI" id="CHEBI:74359"/>
    </reaction>
</comment>
<protein>
    <recommendedName>
        <fullName evidence="13">Alanine--glyoxylate aminotransferase 2, mitochondrial</fullName>
        <ecNumber evidence="28">2.6.1.18</ecNumber>
        <ecNumber evidence="12">2.6.1.40</ecNumber>
        <ecNumber evidence="5">2.6.1.44</ecNumber>
    </recommendedName>
    <alternativeName>
        <fullName evidence="14">(R)-3-amino-2-methylpropionate--pyruvate transaminase</fullName>
    </alternativeName>
    <alternativeName>
        <fullName evidence="16">Beta-ALAAT II</fullName>
    </alternativeName>
    <alternativeName>
        <fullName evidence="17">Beta-alanine-pyruvate aminotransferase</fullName>
    </alternativeName>
    <alternativeName>
        <fullName evidence="30">D-3-aminoisobutyrate-pyruvate aminotransferase</fullName>
    </alternativeName>
    <alternativeName>
        <fullName evidence="15">D-AIBAT</fullName>
    </alternativeName>
    <alternativeName>
        <fullName evidence="29">D-beta-aminoisobutyrate-pyruvate aminotransferase</fullName>
    </alternativeName>
</protein>
<evidence type="ECO:0000256" key="6">
    <source>
        <dbReference type="ARBA" id="ARBA00022576"/>
    </source>
</evidence>
<evidence type="ECO:0000256" key="25">
    <source>
        <dbReference type="ARBA" id="ARBA00043798"/>
    </source>
</evidence>
<dbReference type="PhylomeDB" id="A7SMZ4"/>
<evidence type="ECO:0000256" key="22">
    <source>
        <dbReference type="ARBA" id="ARBA00043751"/>
    </source>
</evidence>
<comment type="function">
    <text evidence="38">Multifunctional aminotransferase with a broad substrate specificity. Catalyzes the conversion of glyoxylate to glycine using alanine as the amino donor. Catalyzes metabolism of not L- but the D-isomer of D-beta-aminoisobutyric acid to generate 2-methyl-3-oxopropanoate and alanine. Catalyzes the transfer of the amino group from beta-alanine to pyruvate to yield L-alanine and 3-oxopropanoate. Can metabolize NG-monomethyl-L-arginine (NMMA), asymmetric NG,NG-dimethyl-L-arginine (ADMA) and symmetric NG,N'G-dimethyl-L-arginine (SDMA). ADMA is a potent inhibitor of nitric-oxide (NO) synthase, and this activity provides mechanism through which the kidney regulates blood pressure.</text>
</comment>
<evidence type="ECO:0000256" key="12">
    <source>
        <dbReference type="ARBA" id="ARBA00039130"/>
    </source>
</evidence>
<dbReference type="InterPro" id="IPR005814">
    <property type="entry name" value="Aminotrans_3"/>
</dbReference>
<evidence type="ECO:0000256" key="5">
    <source>
        <dbReference type="ARBA" id="ARBA00013049"/>
    </source>
</evidence>
<evidence type="ECO:0000256" key="28">
    <source>
        <dbReference type="ARBA" id="ARBA00044055"/>
    </source>
</evidence>
<evidence type="ECO:0000256" key="27">
    <source>
        <dbReference type="ARBA" id="ARBA00043826"/>
    </source>
</evidence>
<keyword evidence="8 39" id="KW-0663">Pyridoxal phosphate</keyword>
<dbReference type="HOGENOM" id="CLU_016922_8_0_1"/>
<comment type="catalytic activity">
    <reaction evidence="37">
        <text>N(omega),N('omega)-dimethyl-L-arginine + glyoxylate = 5-(3,3'-dimethylguanidino)-2-oxopentanoate + glycine</text>
        <dbReference type="Rhea" id="RHEA:77315"/>
        <dbReference type="ChEBI" id="CHEBI:36655"/>
        <dbReference type="ChEBI" id="CHEBI:57305"/>
        <dbReference type="ChEBI" id="CHEBI:197308"/>
        <dbReference type="ChEBI" id="CHEBI:197310"/>
    </reaction>
</comment>
<dbReference type="InterPro" id="IPR015424">
    <property type="entry name" value="PyrdxlP-dep_Trfase"/>
</dbReference>
<dbReference type="GO" id="GO:0047305">
    <property type="term" value="F:(R)-3-amino-2-methylpropionate-pyruvate transaminase activity"/>
    <property type="evidence" value="ECO:0007669"/>
    <property type="project" value="UniProtKB-EC"/>
</dbReference>
<evidence type="ECO:0000256" key="33">
    <source>
        <dbReference type="ARBA" id="ARBA00048500"/>
    </source>
</evidence>
<evidence type="ECO:0000256" key="18">
    <source>
        <dbReference type="ARBA" id="ARBA00043669"/>
    </source>
</evidence>
<comment type="similarity">
    <text evidence="3 39">Belongs to the class-III pyridoxal-phosphate-dependent aminotransferase family.</text>
</comment>
<evidence type="ECO:0000256" key="8">
    <source>
        <dbReference type="ARBA" id="ARBA00022898"/>
    </source>
</evidence>
<comment type="catalytic activity">
    <reaction evidence="11">
        <text>glyoxylate + L-alanine = glycine + pyruvate</text>
        <dbReference type="Rhea" id="RHEA:24248"/>
        <dbReference type="ChEBI" id="CHEBI:15361"/>
        <dbReference type="ChEBI" id="CHEBI:36655"/>
        <dbReference type="ChEBI" id="CHEBI:57305"/>
        <dbReference type="ChEBI" id="CHEBI:57972"/>
        <dbReference type="EC" id="2.6.1.44"/>
    </reaction>
    <physiologicalReaction direction="left-to-right" evidence="11">
        <dbReference type="Rhea" id="RHEA:24249"/>
    </physiologicalReaction>
</comment>
<reference evidence="40 41" key="1">
    <citation type="journal article" date="2007" name="Science">
        <title>Sea anemone genome reveals ancestral eumetazoan gene repertoire and genomic organization.</title>
        <authorList>
            <person name="Putnam N.H."/>
            <person name="Srivastava M."/>
            <person name="Hellsten U."/>
            <person name="Dirks B."/>
            <person name="Chapman J."/>
            <person name="Salamov A."/>
            <person name="Terry A."/>
            <person name="Shapiro H."/>
            <person name="Lindquist E."/>
            <person name="Kapitonov V.V."/>
            <person name="Jurka J."/>
            <person name="Genikhovich G."/>
            <person name="Grigoriev I.V."/>
            <person name="Lucas S.M."/>
            <person name="Steele R.E."/>
            <person name="Finnerty J.R."/>
            <person name="Technau U."/>
            <person name="Martindale M.Q."/>
            <person name="Rokhsar D.S."/>
        </authorList>
    </citation>
    <scope>NUCLEOTIDE SEQUENCE [LARGE SCALE GENOMIC DNA]</scope>
    <source>
        <strain evidence="41">CH2 X CH6</strain>
    </source>
</reference>
<evidence type="ECO:0000256" key="19">
    <source>
        <dbReference type="ARBA" id="ARBA00043679"/>
    </source>
</evidence>
<dbReference type="EMBL" id="DS469715">
    <property type="protein sequence ID" value="EDO34914.1"/>
    <property type="molecule type" value="Genomic_DNA"/>
</dbReference>
<evidence type="ECO:0000256" key="13">
    <source>
        <dbReference type="ARBA" id="ARBA00039862"/>
    </source>
</evidence>
<organism evidence="40 41">
    <name type="scientific">Nematostella vectensis</name>
    <name type="common">Starlet sea anemone</name>
    <dbReference type="NCBI Taxonomy" id="45351"/>
    <lineage>
        <taxon>Eukaryota</taxon>
        <taxon>Metazoa</taxon>
        <taxon>Cnidaria</taxon>
        <taxon>Anthozoa</taxon>
        <taxon>Hexacorallia</taxon>
        <taxon>Actiniaria</taxon>
        <taxon>Edwardsiidae</taxon>
        <taxon>Nematostella</taxon>
    </lineage>
</organism>
<comment type="catalytic activity">
    <reaction evidence="23">
        <text>N(omega)-methyl-L-arginine + pyruvate = 5-(3-methylguanidino)-2-oxopentanoate + L-alanine</text>
        <dbReference type="Rhea" id="RHEA:77319"/>
        <dbReference type="ChEBI" id="CHEBI:15361"/>
        <dbReference type="ChEBI" id="CHEBI:57972"/>
        <dbReference type="ChEBI" id="CHEBI:114953"/>
        <dbReference type="ChEBI" id="CHEBI:197314"/>
    </reaction>
</comment>
<comment type="catalytic activity">
    <reaction evidence="22">
        <text>2-oxobutanoate + L-alanine = (2S)-2-aminobutanoate + pyruvate</text>
        <dbReference type="Rhea" id="RHEA:77355"/>
        <dbReference type="ChEBI" id="CHEBI:15361"/>
        <dbReference type="ChEBI" id="CHEBI:16763"/>
        <dbReference type="ChEBI" id="CHEBI:57972"/>
        <dbReference type="ChEBI" id="CHEBI:74359"/>
        <dbReference type="EC" id="2.6.1.44"/>
    </reaction>
</comment>
<keyword evidence="10" id="KW-0496">Mitochondrion</keyword>
<dbReference type="GO" id="GO:0016223">
    <property type="term" value="F:beta-alanine:pyruvate transaminase activity"/>
    <property type="evidence" value="ECO:0007669"/>
    <property type="project" value="UniProtKB-EC"/>
</dbReference>
<dbReference type="InterPro" id="IPR015421">
    <property type="entry name" value="PyrdxlP-dep_Trfase_major"/>
</dbReference>
<dbReference type="CDD" id="cd00610">
    <property type="entry name" value="OAT_like"/>
    <property type="match status" value="1"/>
</dbReference>
<comment type="catalytic activity">
    <reaction evidence="33">
        <text>2-oxohexanoate + N(omega),N(omega)-dimethyl-L-arginine = L-2-aminohexanoate + 5-(3,3-dimethylguanidino)-2-oxopentanoate</text>
        <dbReference type="Rhea" id="RHEA:77363"/>
        <dbReference type="ChEBI" id="CHEBI:35177"/>
        <dbReference type="ChEBI" id="CHEBI:58326"/>
        <dbReference type="ChEBI" id="CHEBI:58455"/>
        <dbReference type="ChEBI" id="CHEBI:197301"/>
    </reaction>
</comment>
<dbReference type="EC" id="2.6.1.18" evidence="28"/>
<dbReference type="Proteomes" id="UP000001593">
    <property type="component" value="Unassembled WGS sequence"/>
</dbReference>
<name>A7SMZ4_NEMVE</name>
<evidence type="ECO:0000256" key="36">
    <source>
        <dbReference type="ARBA" id="ARBA00048916"/>
    </source>
</evidence>
<evidence type="ECO:0000256" key="9">
    <source>
        <dbReference type="ARBA" id="ARBA00022946"/>
    </source>
</evidence>
<evidence type="ECO:0000256" key="11">
    <source>
        <dbReference type="ARBA" id="ARBA00033660"/>
    </source>
</evidence>
<evidence type="ECO:0000256" key="26">
    <source>
        <dbReference type="ARBA" id="ARBA00043825"/>
    </source>
</evidence>
<evidence type="ECO:0000313" key="41">
    <source>
        <dbReference type="Proteomes" id="UP000001593"/>
    </source>
</evidence>
<keyword evidence="41" id="KW-1185">Reference proteome</keyword>
<dbReference type="GO" id="GO:0008453">
    <property type="term" value="F:alanine-glyoxylate transaminase activity"/>
    <property type="evidence" value="ECO:0000318"/>
    <property type="project" value="GO_Central"/>
</dbReference>
<evidence type="ECO:0000256" key="29">
    <source>
        <dbReference type="ARBA" id="ARBA00044257"/>
    </source>
</evidence>
<dbReference type="Gene3D" id="3.40.640.10">
    <property type="entry name" value="Type I PLP-dependent aspartate aminotransferase-like (Major domain)"/>
    <property type="match status" value="1"/>
</dbReference>
<comment type="cofactor">
    <cofactor evidence="1">
        <name>pyridoxal 5'-phosphate</name>
        <dbReference type="ChEBI" id="CHEBI:597326"/>
    </cofactor>
</comment>
<dbReference type="SUPFAM" id="SSF53383">
    <property type="entry name" value="PLP-dependent transferases"/>
    <property type="match status" value="1"/>
</dbReference>
<dbReference type="FunFam" id="3.40.640.10:FF:000055">
    <property type="entry name" value="Alanine--glyoxylate aminotransferase 2, mitochondrial"/>
    <property type="match status" value="1"/>
</dbReference>
<evidence type="ECO:0000256" key="32">
    <source>
        <dbReference type="ARBA" id="ARBA00048264"/>
    </source>
</evidence>
<comment type="subcellular location">
    <subcellularLocation>
        <location evidence="2">Mitochondrion</location>
    </subcellularLocation>
</comment>
<dbReference type="PANTHER" id="PTHR45688">
    <property type="match status" value="1"/>
</dbReference>
<dbReference type="AlphaFoldDB" id="A7SMZ4"/>
<dbReference type="eggNOG" id="KOG1404">
    <property type="taxonomic scope" value="Eukaryota"/>
</dbReference>
<evidence type="ECO:0000256" key="4">
    <source>
        <dbReference type="ARBA" id="ARBA00011881"/>
    </source>
</evidence>
<keyword evidence="9" id="KW-0809">Transit peptide</keyword>
<evidence type="ECO:0000256" key="39">
    <source>
        <dbReference type="RuleBase" id="RU003560"/>
    </source>
</evidence>
<evidence type="ECO:0000256" key="38">
    <source>
        <dbReference type="ARBA" id="ARBA00058068"/>
    </source>
</evidence>
<comment type="catalytic activity">
    <reaction evidence="31">
        <text>N(omega),N(omega)-dimethyl-L-arginine + glyoxylate = 5-(3,3-dimethylguanidino)-2-oxopentanoate + glycine</text>
        <dbReference type="Rhea" id="RHEA:77311"/>
        <dbReference type="ChEBI" id="CHEBI:36655"/>
        <dbReference type="ChEBI" id="CHEBI:57305"/>
        <dbReference type="ChEBI" id="CHEBI:58326"/>
        <dbReference type="ChEBI" id="CHEBI:197301"/>
    </reaction>
</comment>
<evidence type="ECO:0000313" key="40">
    <source>
        <dbReference type="EMBL" id="EDO34914.1"/>
    </source>
</evidence>
<evidence type="ECO:0000256" key="37">
    <source>
        <dbReference type="ARBA" id="ARBA00049480"/>
    </source>
</evidence>
<comment type="catalytic activity">
    <reaction evidence="21">
        <text>N(omega),N(omega)-dimethyl-L-arginine + oxaloacetate = 5-(3,3-dimethylguanidino)-2-oxopentanoate + L-aspartate</text>
        <dbReference type="Rhea" id="RHEA:77343"/>
        <dbReference type="ChEBI" id="CHEBI:16452"/>
        <dbReference type="ChEBI" id="CHEBI:29991"/>
        <dbReference type="ChEBI" id="CHEBI:58326"/>
        <dbReference type="ChEBI" id="CHEBI:197301"/>
    </reaction>
</comment>
<dbReference type="InterPro" id="IPR049704">
    <property type="entry name" value="Aminotrans_3_PPA_site"/>
</dbReference>
<comment type="catalytic activity">
    <reaction evidence="27">
        <text>2-oxopentanoate + N(omega),N(omega)-dimethyl-L-arginine = 5-(3,3-dimethylguanidino)-2-oxopentanoate + L-2-aminopentanoate</text>
        <dbReference type="Rhea" id="RHEA:77359"/>
        <dbReference type="ChEBI" id="CHEBI:28644"/>
        <dbReference type="ChEBI" id="CHEBI:58326"/>
        <dbReference type="ChEBI" id="CHEBI:58441"/>
        <dbReference type="ChEBI" id="CHEBI:197301"/>
    </reaction>
</comment>
<comment type="catalytic activity">
    <reaction evidence="35">
        <text>N(omega)-methyl-L-arginine + glyoxylate = 5-(3-methylguanidino)-2-oxopentanoate + glycine</text>
        <dbReference type="Rhea" id="RHEA:77323"/>
        <dbReference type="ChEBI" id="CHEBI:36655"/>
        <dbReference type="ChEBI" id="CHEBI:57305"/>
        <dbReference type="ChEBI" id="CHEBI:114953"/>
        <dbReference type="ChEBI" id="CHEBI:197314"/>
    </reaction>
</comment>
<evidence type="ECO:0000256" key="20">
    <source>
        <dbReference type="ARBA" id="ARBA00043726"/>
    </source>
</evidence>
<accession>A7SMZ4</accession>
<dbReference type="GO" id="GO:0005739">
    <property type="term" value="C:mitochondrion"/>
    <property type="evidence" value="ECO:0000318"/>
    <property type="project" value="GO_Central"/>
</dbReference>
<comment type="catalytic activity">
    <reaction evidence="20">
        <text>(R)-3-amino-2-methylpropanoate + pyruvate = 2-methyl-3-oxopropanoate + L-alanine</text>
        <dbReference type="Rhea" id="RHEA:18393"/>
        <dbReference type="ChEBI" id="CHEBI:15361"/>
        <dbReference type="ChEBI" id="CHEBI:57700"/>
        <dbReference type="ChEBI" id="CHEBI:57731"/>
        <dbReference type="ChEBI" id="CHEBI:57972"/>
        <dbReference type="EC" id="2.6.1.40"/>
    </reaction>
    <physiologicalReaction direction="left-to-right" evidence="20">
        <dbReference type="Rhea" id="RHEA:18394"/>
    </physiologicalReaction>
</comment>
<evidence type="ECO:0000256" key="16">
    <source>
        <dbReference type="ARBA" id="ARBA00042611"/>
    </source>
</evidence>
<comment type="catalytic activity">
    <reaction evidence="24">
        <text>L-ornithine + pyruvate = 5-amino-2-oxopentanoate + L-alanine</text>
        <dbReference type="Rhea" id="RHEA:77327"/>
        <dbReference type="ChEBI" id="CHEBI:15361"/>
        <dbReference type="ChEBI" id="CHEBI:46911"/>
        <dbReference type="ChEBI" id="CHEBI:57972"/>
        <dbReference type="ChEBI" id="CHEBI:58802"/>
    </reaction>
</comment>
<evidence type="ECO:0000256" key="14">
    <source>
        <dbReference type="ARBA" id="ARBA00041662"/>
    </source>
</evidence>
<comment type="subunit">
    <text evidence="4">Homotetramer.</text>
</comment>